<dbReference type="SUPFAM" id="SSF53474">
    <property type="entry name" value="alpha/beta-Hydrolases"/>
    <property type="match status" value="1"/>
</dbReference>
<dbReference type="Proteomes" id="UP000326799">
    <property type="component" value="Unassembled WGS sequence"/>
</dbReference>
<dbReference type="PANTHER" id="PTHR37017">
    <property type="entry name" value="AB HYDROLASE-1 DOMAIN-CONTAINING PROTEIN-RELATED"/>
    <property type="match status" value="1"/>
</dbReference>
<dbReference type="EMBL" id="ML733738">
    <property type="protein sequence ID" value="KAB8213023.1"/>
    <property type="molecule type" value="Genomic_DNA"/>
</dbReference>
<feature type="domain" description="AB hydrolase-1" evidence="1">
    <location>
        <begin position="8"/>
        <end position="235"/>
    </location>
</feature>
<dbReference type="InterPro" id="IPR052897">
    <property type="entry name" value="Sec-Metab_Biosynth_Hydrolase"/>
</dbReference>
<evidence type="ECO:0000313" key="2">
    <source>
        <dbReference type="EMBL" id="KAB8213023.1"/>
    </source>
</evidence>
<evidence type="ECO:0000313" key="3">
    <source>
        <dbReference type="Proteomes" id="UP000326799"/>
    </source>
</evidence>
<keyword evidence="3" id="KW-1185">Reference proteome</keyword>
<dbReference type="GO" id="GO:0016787">
    <property type="term" value="F:hydrolase activity"/>
    <property type="evidence" value="ECO:0007669"/>
    <property type="project" value="UniProtKB-KW"/>
</dbReference>
<sequence length="253" mass="27555">MSQRLPLVVLVPGAWHKPTCFKQLQHELRTLGLPSATVAHPSVGSSSVPLKTLTDDVASPRHTLENISDNGDEIVLLMHSYGGVVGSAAAKDLSISQRRAQGKSGGILMMIYLAAFALPAGTSLFEAAGGTAPAWWEYRIYSNDSLRSNPADVFYNDLTEDAQRYWISQLLPTAAADFELPSTYEPWKDITTMYIYTEQDHAIPLQMQQSMVARIGDVETASLNSSHSPFLSIPGIVAGLVQGALQQDLRRNV</sequence>
<reference evidence="2 3" key="1">
    <citation type="submission" date="2019-04" db="EMBL/GenBank/DDBJ databases">
        <title>Fungal friends and foes A comparative genomics study of 23 Aspergillus species from section Flavi.</title>
        <authorList>
            <consortium name="DOE Joint Genome Institute"/>
            <person name="Kjaerbolling I."/>
            <person name="Vesth T.C."/>
            <person name="Frisvad J.C."/>
            <person name="Nybo J.L."/>
            <person name="Theobald S."/>
            <person name="Kildgaard S."/>
            <person name="Petersen T.I."/>
            <person name="Kuo A."/>
            <person name="Sato A."/>
            <person name="Lyhne E.K."/>
            <person name="Kogle M.E."/>
            <person name="Wiebenga A."/>
            <person name="Kun R.S."/>
            <person name="Lubbers R.J."/>
            <person name="Makela M.R."/>
            <person name="Barry K."/>
            <person name="Chovatia M."/>
            <person name="Clum A."/>
            <person name="Daum C."/>
            <person name="Haridas S."/>
            <person name="He G."/>
            <person name="LaButti K."/>
            <person name="Lipzen A."/>
            <person name="Mondo S."/>
            <person name="Pangilinan J."/>
            <person name="Riley R."/>
            <person name="Salamov A."/>
            <person name="Simmons B.A."/>
            <person name="Magnuson J.K."/>
            <person name="Henrissat B."/>
            <person name="Mortensen U.H."/>
            <person name="Larsen T.O."/>
            <person name="De vries R.P."/>
            <person name="Grigoriev I.V."/>
            <person name="Machida M."/>
            <person name="Baker S.E."/>
            <person name="Andersen M.R."/>
        </authorList>
    </citation>
    <scope>NUCLEOTIDE SEQUENCE [LARGE SCALE GENOMIC DNA]</scope>
    <source>
        <strain evidence="2 3">CBS 126849</strain>
    </source>
</reference>
<protein>
    <submittedName>
        <fullName evidence="2">Alpha/beta-hydrolase</fullName>
    </submittedName>
</protein>
<dbReference type="Gene3D" id="3.40.50.1820">
    <property type="entry name" value="alpha/beta hydrolase"/>
    <property type="match status" value="1"/>
</dbReference>
<dbReference type="AlphaFoldDB" id="A0A5N6E8C8"/>
<accession>A0A5N6E8C8</accession>
<dbReference type="Pfam" id="PF12697">
    <property type="entry name" value="Abhydrolase_6"/>
    <property type="match status" value="1"/>
</dbReference>
<name>A0A5N6E8C8_9EURO</name>
<dbReference type="InterPro" id="IPR000073">
    <property type="entry name" value="AB_hydrolase_1"/>
</dbReference>
<gene>
    <name evidence="2" type="ORF">BDV33DRAFT_86070</name>
</gene>
<keyword evidence="2" id="KW-0378">Hydrolase</keyword>
<proteinExistence type="predicted"/>
<dbReference type="InterPro" id="IPR029058">
    <property type="entry name" value="AB_hydrolase_fold"/>
</dbReference>
<evidence type="ECO:0000259" key="1">
    <source>
        <dbReference type="Pfam" id="PF12697"/>
    </source>
</evidence>
<dbReference type="PANTHER" id="PTHR37017:SF13">
    <property type="entry name" value="AB HYDROLASE-1 DOMAIN-CONTAINING PROTEIN"/>
    <property type="match status" value="1"/>
</dbReference>
<organism evidence="2 3">
    <name type="scientific">Aspergillus novoparasiticus</name>
    <dbReference type="NCBI Taxonomy" id="986946"/>
    <lineage>
        <taxon>Eukaryota</taxon>
        <taxon>Fungi</taxon>
        <taxon>Dikarya</taxon>
        <taxon>Ascomycota</taxon>
        <taxon>Pezizomycotina</taxon>
        <taxon>Eurotiomycetes</taxon>
        <taxon>Eurotiomycetidae</taxon>
        <taxon>Eurotiales</taxon>
        <taxon>Aspergillaceae</taxon>
        <taxon>Aspergillus</taxon>
        <taxon>Aspergillus subgen. Circumdati</taxon>
    </lineage>
</organism>